<dbReference type="OrthoDB" id="4941235at2"/>
<dbReference type="EMBL" id="QUAB01000034">
    <property type="protein sequence ID" value="REJ06485.1"/>
    <property type="molecule type" value="Genomic_DNA"/>
</dbReference>
<protein>
    <submittedName>
        <fullName evidence="1">Uncharacterized protein</fullName>
    </submittedName>
</protein>
<dbReference type="AlphaFoldDB" id="A0A371NVJ4"/>
<evidence type="ECO:0000313" key="1">
    <source>
        <dbReference type="EMBL" id="REJ06485.1"/>
    </source>
</evidence>
<dbReference type="RefSeq" id="WP_116241479.1">
    <property type="nucleotide sequence ID" value="NZ_QUAB01000034.1"/>
</dbReference>
<keyword evidence="2" id="KW-1185">Reference proteome</keyword>
<name>A0A371NVJ4_9MICO</name>
<accession>A0A371NVJ4</accession>
<organism evidence="1 2">
    <name type="scientific">Microbacterium bovistercoris</name>
    <dbReference type="NCBI Taxonomy" id="2293570"/>
    <lineage>
        <taxon>Bacteria</taxon>
        <taxon>Bacillati</taxon>
        <taxon>Actinomycetota</taxon>
        <taxon>Actinomycetes</taxon>
        <taxon>Micrococcales</taxon>
        <taxon>Microbacteriaceae</taxon>
        <taxon>Microbacterium</taxon>
    </lineage>
</organism>
<reference evidence="1 2" key="1">
    <citation type="submission" date="2018-08" db="EMBL/GenBank/DDBJ databases">
        <title>Isolation, diversity and antifungal activity of Actinobacteria from cow dung.</title>
        <authorList>
            <person name="Ling L."/>
        </authorList>
    </citation>
    <scope>NUCLEOTIDE SEQUENCE [LARGE SCALE GENOMIC DNA]</scope>
    <source>
        <strain evidence="1 2">NEAU-LLE</strain>
    </source>
</reference>
<sequence length="264" mass="27434">MSTTSAGIGAITIVTAVVGGVAIAGTAASAAFAGANQLSTGPTSTTSEVAGVTGLNLSVDAADVRVEFYDGEEARLESESDDLDGWRLYRDGDELKVRSPDRGWSWFLPDWFQDAETVTLLLPESLSGVDAEFDVQAGALRIDGEFDDLDATVNAGALKVEGSARTVDAQVNAGRADVVLADVREAEFTVAAGRLTADLSAVPREVSLDVSAGELTLTVPDDVYSIRRDVSAGDLNSDLQESTSSENRIDASVSAGTANLRVGD</sequence>
<proteinExistence type="predicted"/>
<gene>
    <name evidence="1" type="ORF">DY023_06215</name>
</gene>
<evidence type="ECO:0000313" key="2">
    <source>
        <dbReference type="Proteomes" id="UP000262172"/>
    </source>
</evidence>
<comment type="caution">
    <text evidence="1">The sequence shown here is derived from an EMBL/GenBank/DDBJ whole genome shotgun (WGS) entry which is preliminary data.</text>
</comment>
<dbReference type="Proteomes" id="UP000262172">
    <property type="component" value="Unassembled WGS sequence"/>
</dbReference>